<dbReference type="OrthoDB" id="999288at2759"/>
<feature type="non-terminal residue" evidence="1">
    <location>
        <position position="57"/>
    </location>
</feature>
<sequence>MTMFVTKFKKLMKFERPQRIEIVKCESSKKEKNSIIFYKCKKLGHIKFESLMEKEGI</sequence>
<dbReference type="AlphaFoldDB" id="A0A9D4A475"/>
<protein>
    <submittedName>
        <fullName evidence="1">Uncharacterized protein</fullName>
    </submittedName>
</protein>
<proteinExistence type="predicted"/>
<accession>A0A9D4A475</accession>
<dbReference type="EMBL" id="JAIQCV010000006">
    <property type="protein sequence ID" value="KAH1090352.1"/>
    <property type="molecule type" value="Genomic_DNA"/>
</dbReference>
<evidence type="ECO:0000313" key="1">
    <source>
        <dbReference type="EMBL" id="KAH1090352.1"/>
    </source>
</evidence>
<dbReference type="Proteomes" id="UP000828251">
    <property type="component" value="Unassembled WGS sequence"/>
</dbReference>
<evidence type="ECO:0000313" key="2">
    <source>
        <dbReference type="Proteomes" id="UP000828251"/>
    </source>
</evidence>
<name>A0A9D4A475_9ROSI</name>
<reference evidence="1 2" key="1">
    <citation type="journal article" date="2021" name="Plant Biotechnol. J.">
        <title>Multi-omics assisted identification of the key and species-specific regulatory components of drought-tolerant mechanisms in Gossypium stocksii.</title>
        <authorList>
            <person name="Yu D."/>
            <person name="Ke L."/>
            <person name="Zhang D."/>
            <person name="Wu Y."/>
            <person name="Sun Y."/>
            <person name="Mei J."/>
            <person name="Sun J."/>
            <person name="Sun Y."/>
        </authorList>
    </citation>
    <scope>NUCLEOTIDE SEQUENCE [LARGE SCALE GENOMIC DNA]</scope>
    <source>
        <strain evidence="2">cv. E1</strain>
        <tissue evidence="1">Leaf</tissue>
    </source>
</reference>
<gene>
    <name evidence="1" type="ORF">J1N35_017609</name>
</gene>
<organism evidence="1 2">
    <name type="scientific">Gossypium stocksii</name>
    <dbReference type="NCBI Taxonomy" id="47602"/>
    <lineage>
        <taxon>Eukaryota</taxon>
        <taxon>Viridiplantae</taxon>
        <taxon>Streptophyta</taxon>
        <taxon>Embryophyta</taxon>
        <taxon>Tracheophyta</taxon>
        <taxon>Spermatophyta</taxon>
        <taxon>Magnoliopsida</taxon>
        <taxon>eudicotyledons</taxon>
        <taxon>Gunneridae</taxon>
        <taxon>Pentapetalae</taxon>
        <taxon>rosids</taxon>
        <taxon>malvids</taxon>
        <taxon>Malvales</taxon>
        <taxon>Malvaceae</taxon>
        <taxon>Malvoideae</taxon>
        <taxon>Gossypium</taxon>
    </lineage>
</organism>
<comment type="caution">
    <text evidence="1">The sequence shown here is derived from an EMBL/GenBank/DDBJ whole genome shotgun (WGS) entry which is preliminary data.</text>
</comment>
<keyword evidence="2" id="KW-1185">Reference proteome</keyword>